<keyword evidence="4" id="KW-0548">Nucleotidyltransferase</keyword>
<dbReference type="Pfam" id="PF13181">
    <property type="entry name" value="TPR_8"/>
    <property type="match status" value="2"/>
</dbReference>
<dbReference type="SUPFAM" id="SSF81901">
    <property type="entry name" value="HCP-like"/>
    <property type="match status" value="1"/>
</dbReference>
<evidence type="ECO:0000313" key="11">
    <source>
        <dbReference type="EMBL" id="CAF4078509.1"/>
    </source>
</evidence>
<dbReference type="Proteomes" id="UP000682733">
    <property type="component" value="Unassembled WGS sequence"/>
</dbReference>
<protein>
    <recommendedName>
        <fullName evidence="9">NAD(P)(+)--arginine ADP-ribosyltransferase</fullName>
        <ecNumber evidence="9">2.4.2.31</ecNumber>
    </recommendedName>
    <alternativeName>
        <fullName evidence="9">Mono(ADP-ribosyl)transferase</fullName>
    </alternativeName>
</protein>
<dbReference type="InterPro" id="IPR000768">
    <property type="entry name" value="ART"/>
</dbReference>
<keyword evidence="9" id="KW-0520">NAD</keyword>
<keyword evidence="9" id="KW-0521">NADP</keyword>
<evidence type="ECO:0000256" key="7">
    <source>
        <dbReference type="ARBA" id="ARBA00047597"/>
    </source>
</evidence>
<dbReference type="PROSITE" id="PS50005">
    <property type="entry name" value="TPR"/>
    <property type="match status" value="5"/>
</dbReference>
<dbReference type="InterPro" id="IPR019734">
    <property type="entry name" value="TPR_rpt"/>
</dbReference>
<evidence type="ECO:0000256" key="3">
    <source>
        <dbReference type="ARBA" id="ARBA00022679"/>
    </source>
</evidence>
<dbReference type="Pfam" id="PF13374">
    <property type="entry name" value="TPR_10"/>
    <property type="match status" value="1"/>
</dbReference>
<gene>
    <name evidence="10" type="ORF">OVA965_LOCUS27287</name>
    <name evidence="11" type="ORF">TMI583_LOCUS28030</name>
</gene>
<dbReference type="SUPFAM" id="SSF48452">
    <property type="entry name" value="TPR-like"/>
    <property type="match status" value="3"/>
</dbReference>
<dbReference type="GO" id="GO:0106274">
    <property type="term" value="F:NAD+-protein-arginine ADP-ribosyltransferase activity"/>
    <property type="evidence" value="ECO:0007669"/>
    <property type="project" value="UniProtKB-EC"/>
</dbReference>
<feature type="repeat" description="TPR" evidence="8">
    <location>
        <begin position="953"/>
        <end position="986"/>
    </location>
</feature>
<dbReference type="Gene3D" id="1.25.40.10">
    <property type="entry name" value="Tetratricopeptide repeat domain"/>
    <property type="match status" value="5"/>
</dbReference>
<evidence type="ECO:0000256" key="6">
    <source>
        <dbReference type="ARBA" id="ARBA00022803"/>
    </source>
</evidence>
<feature type="repeat" description="TPR" evidence="8">
    <location>
        <begin position="736"/>
        <end position="769"/>
    </location>
</feature>
<organism evidence="10 12">
    <name type="scientific">Didymodactylos carnosus</name>
    <dbReference type="NCBI Taxonomy" id="1234261"/>
    <lineage>
        <taxon>Eukaryota</taxon>
        <taxon>Metazoa</taxon>
        <taxon>Spiralia</taxon>
        <taxon>Gnathifera</taxon>
        <taxon>Rotifera</taxon>
        <taxon>Eurotatoria</taxon>
        <taxon>Bdelloidea</taxon>
        <taxon>Philodinida</taxon>
        <taxon>Philodinidae</taxon>
        <taxon>Didymodactylos</taxon>
    </lineage>
</organism>
<reference evidence="10" key="1">
    <citation type="submission" date="2021-02" db="EMBL/GenBank/DDBJ databases">
        <authorList>
            <person name="Nowell W R."/>
        </authorList>
    </citation>
    <scope>NUCLEOTIDE SEQUENCE</scope>
</reference>
<comment type="similarity">
    <text evidence="1 9">Belongs to the Arg-specific ADP-ribosyltransferase family.</text>
</comment>
<evidence type="ECO:0000256" key="5">
    <source>
        <dbReference type="ARBA" id="ARBA00022737"/>
    </source>
</evidence>
<dbReference type="Pfam" id="PF01129">
    <property type="entry name" value="ART"/>
    <property type="match status" value="1"/>
</dbReference>
<comment type="catalytic activity">
    <reaction evidence="7 9">
        <text>L-arginyl-[protein] + NAD(+) = N(omega)-(ADP-D-ribosyl)-L-arginyl-[protein] + nicotinamide + H(+)</text>
        <dbReference type="Rhea" id="RHEA:19149"/>
        <dbReference type="Rhea" id="RHEA-COMP:10532"/>
        <dbReference type="Rhea" id="RHEA-COMP:15087"/>
        <dbReference type="ChEBI" id="CHEBI:15378"/>
        <dbReference type="ChEBI" id="CHEBI:17154"/>
        <dbReference type="ChEBI" id="CHEBI:29965"/>
        <dbReference type="ChEBI" id="CHEBI:57540"/>
        <dbReference type="ChEBI" id="CHEBI:142554"/>
        <dbReference type="EC" id="2.4.2.31"/>
    </reaction>
</comment>
<dbReference type="GO" id="GO:0016779">
    <property type="term" value="F:nucleotidyltransferase activity"/>
    <property type="evidence" value="ECO:0007669"/>
    <property type="project" value="UniProtKB-KW"/>
</dbReference>
<keyword evidence="5" id="KW-0677">Repeat</keyword>
<dbReference type="EMBL" id="CAJNOK010017946">
    <property type="protein sequence ID" value="CAF1273224.1"/>
    <property type="molecule type" value="Genomic_DNA"/>
</dbReference>
<accession>A0A8S2EXZ2</accession>
<comment type="caution">
    <text evidence="10">The sequence shown here is derived from an EMBL/GenBank/DDBJ whole genome shotgun (WGS) entry which is preliminary data.</text>
</comment>
<dbReference type="PANTHER" id="PTHR45641:SF19">
    <property type="entry name" value="NEPHROCYSTIN-3"/>
    <property type="match status" value="1"/>
</dbReference>
<evidence type="ECO:0000313" key="12">
    <source>
        <dbReference type="Proteomes" id="UP000677228"/>
    </source>
</evidence>
<dbReference type="PROSITE" id="PS51996">
    <property type="entry name" value="TR_MART"/>
    <property type="match status" value="1"/>
</dbReference>
<dbReference type="InterPro" id="IPR011990">
    <property type="entry name" value="TPR-like_helical_dom_sf"/>
</dbReference>
<dbReference type="SUPFAM" id="SSF56399">
    <property type="entry name" value="ADP-ribosylation"/>
    <property type="match status" value="1"/>
</dbReference>
<name>A0A8S2EXZ2_9BILA</name>
<dbReference type="Pfam" id="PF13424">
    <property type="entry name" value="TPR_12"/>
    <property type="match status" value="3"/>
</dbReference>
<dbReference type="EC" id="2.4.2.31" evidence="9"/>
<evidence type="ECO:0000256" key="9">
    <source>
        <dbReference type="RuleBase" id="RU361228"/>
    </source>
</evidence>
<evidence type="ECO:0000256" key="1">
    <source>
        <dbReference type="ARBA" id="ARBA00009558"/>
    </source>
</evidence>
<dbReference type="PANTHER" id="PTHR45641">
    <property type="entry name" value="TETRATRICOPEPTIDE REPEAT PROTEIN (AFU_ORTHOLOGUE AFUA_6G03870)"/>
    <property type="match status" value="1"/>
</dbReference>
<sequence length="1310" mass="153074">MHVTPYFQNNSTIQSTDIALQAQQQPFAPLVYYVEGSLQSAQSDRHVDYDRLHPYHHDAGVQSYYYLPDNLYVMNDPQYKAFYDLYDSARMSKIFCATDPFGRLHLDSIVNTLKQYFSISVTEKELFDMAQQLHYDLYKPLSARRTIRILVELGKMSSSTEYRPTPSPSFSDAKGGGKMGLSLPSENTVRSNVLQMLLPKPHLELVRAIPEEVYINNDNKEDVTLIYYDENISSDDDTTKMSDILKRINNYVLVCSDRKTCLKYIEETLNEKIFLILSGESATNDDLLDEIHDKKQIDSIYIFCIKRQSYEALLTNSKYSKIIDIYTDYNRLLKNIKENMQFVVKQSTAFTLVHQDEKAMRNLNKEGYEFGFFFLMKLILLKMKSTPAARADMIDVCRNYYRGNKQELETIKQFESTYSSDDAIKWYTKQTFVYRLVNKALRTEDFESLYTFRFFISDLCSNLATKFEGLKLRQKKPPVLTSYRGLKLSLQEIYNLKINIGQKVSTNGFLSTTRSRDVAYSFAQKSTKRVDVQAVMFEIEADTKLLTTPIADIAEYSDYPEEEELLFDLCAQFSINSVDYIENEQYWSVKLTALEELLTSDIRKSLEKQMLNINLDIELGKILNQKGEYDKCEKYFENLLRLNQYRPEELGQIYSYLGDASLRQTKYEIALKYFSYAYNQHINKTKPPNILLAAYITDCIGTVYFLQRDFEKALEHYTKAYKVRKQIIPENNCAMAESLNNFGVIYEEKNDNKHALDHYLKSLKLYENCHACVSHDDDMARGYTNIGCIYFKEEKYDKSIEYHWNAVRIREQQFLLPQFQDIFRSLKCLWEIYNKKNDDDGKTLCNEKLYNACEKVINAKTILHENTKLAVRKALAEEDYSKENYNNTLDHLYKILKIYEKIEPDNHEKIAELCESIGLAHCQNCEYDWSIEYFKKSLGLHEKHLPEHYKDVADCQYNIGFAHMGKGEFNLALDFVKKSLKTREQNLPSLINIDLANCYFNIGVIKHQYRKYDDAIGYGLKGLTIYEKVLSQNNLEIAERYRTLHSWYIQKGDFEQAYQCLLKVLNIYEMNLPDQRENYAQCLWDIGSFLFDYIGEFDKALDYTTKSLNIRQALLSTDGDNIDIAKCYIVMGVIHYNKLHYQLSLEYLMKALTIYQKHVTDSNKEVTAIIYYCLSECYCKLENYVLALENGIKALQIQENVLSAVHENIAQSHSNIATIYAKKKDYNKAIAYCTKAVTILNQLIPSESHEIAYTLENIGNAYSDMNQDNLALEFYSKSVEMYRKTQTIKHPCVLRVENMIHSIKKKQRRR</sequence>
<keyword evidence="6 8" id="KW-0802">TPR repeat</keyword>
<feature type="repeat" description="TPR" evidence="8">
    <location>
        <begin position="694"/>
        <end position="727"/>
    </location>
</feature>
<dbReference type="Gene3D" id="3.90.176.10">
    <property type="entry name" value="Toxin ADP-ribosyltransferase, Chain A, domain 1"/>
    <property type="match status" value="1"/>
</dbReference>
<feature type="repeat" description="TPR" evidence="8">
    <location>
        <begin position="1252"/>
        <end position="1285"/>
    </location>
</feature>
<dbReference type="SMART" id="SM00028">
    <property type="entry name" value="TPR"/>
    <property type="match status" value="14"/>
</dbReference>
<keyword evidence="2 9" id="KW-0328">Glycosyltransferase</keyword>
<proteinExistence type="inferred from homology"/>
<feature type="repeat" description="TPR" evidence="8">
    <location>
        <begin position="780"/>
        <end position="813"/>
    </location>
</feature>
<evidence type="ECO:0000256" key="4">
    <source>
        <dbReference type="ARBA" id="ARBA00022695"/>
    </source>
</evidence>
<evidence type="ECO:0000256" key="8">
    <source>
        <dbReference type="PROSITE-ProRule" id="PRU00339"/>
    </source>
</evidence>
<evidence type="ECO:0000256" key="2">
    <source>
        <dbReference type="ARBA" id="ARBA00022676"/>
    </source>
</evidence>
<evidence type="ECO:0000313" key="10">
    <source>
        <dbReference type="EMBL" id="CAF1273224.1"/>
    </source>
</evidence>
<dbReference type="EMBL" id="CAJOBA010039505">
    <property type="protein sequence ID" value="CAF4078509.1"/>
    <property type="molecule type" value="Genomic_DNA"/>
</dbReference>
<dbReference type="Proteomes" id="UP000677228">
    <property type="component" value="Unassembled WGS sequence"/>
</dbReference>
<keyword evidence="3 9" id="KW-0808">Transferase</keyword>